<dbReference type="Proteomes" id="UP000471293">
    <property type="component" value="Unassembled WGS sequence"/>
</dbReference>
<gene>
    <name evidence="1" type="ORF">G3I29_07765</name>
</gene>
<protein>
    <submittedName>
        <fullName evidence="1">Uncharacterized protein</fullName>
    </submittedName>
</protein>
<evidence type="ECO:0000313" key="1">
    <source>
        <dbReference type="EMBL" id="NEA15428.1"/>
    </source>
</evidence>
<dbReference type="EMBL" id="JAAGLQ010000164">
    <property type="protein sequence ID" value="NEA15428.1"/>
    <property type="molecule type" value="Genomic_DNA"/>
</dbReference>
<evidence type="ECO:0000313" key="2">
    <source>
        <dbReference type="Proteomes" id="UP000471293"/>
    </source>
</evidence>
<name>A0A6N9TVM0_STRHA</name>
<sequence>MFHRGARVLIGSEPPRGLTPNRVIYLVEEVRDVLADSSLGNFQDASDHLDSAVVYLTAALTEPATDQGALLARARIHLCGAIEPATYPA</sequence>
<reference evidence="1 2" key="1">
    <citation type="submission" date="2020-01" db="EMBL/GenBank/DDBJ databases">
        <title>Insect and environment-associated Actinomycetes.</title>
        <authorList>
            <person name="Currrie C."/>
            <person name="Chevrette M."/>
            <person name="Carlson C."/>
            <person name="Stubbendieck R."/>
            <person name="Wendt-Pienkowski E."/>
        </authorList>
    </citation>
    <scope>NUCLEOTIDE SEQUENCE [LARGE SCALE GENOMIC DNA]</scope>
    <source>
        <strain evidence="1 2">SID11342</strain>
    </source>
</reference>
<organism evidence="1 2">
    <name type="scientific">Streptomyces halstedii</name>
    <dbReference type="NCBI Taxonomy" id="1944"/>
    <lineage>
        <taxon>Bacteria</taxon>
        <taxon>Bacillati</taxon>
        <taxon>Actinomycetota</taxon>
        <taxon>Actinomycetes</taxon>
        <taxon>Kitasatosporales</taxon>
        <taxon>Streptomycetaceae</taxon>
        <taxon>Streptomyces</taxon>
    </lineage>
</organism>
<dbReference type="RefSeq" id="WP_164343336.1">
    <property type="nucleotide sequence ID" value="NZ_JAAGLQ010000164.1"/>
</dbReference>
<comment type="caution">
    <text evidence="1">The sequence shown here is derived from an EMBL/GenBank/DDBJ whole genome shotgun (WGS) entry which is preliminary data.</text>
</comment>
<accession>A0A6N9TVM0</accession>
<proteinExistence type="predicted"/>
<dbReference type="AlphaFoldDB" id="A0A6N9TVM0"/>